<evidence type="ECO:0000313" key="2">
    <source>
        <dbReference type="Proteomes" id="UP000321532"/>
    </source>
</evidence>
<name>A0A512ASI2_9BACT</name>
<evidence type="ECO:0000313" key="1">
    <source>
        <dbReference type="EMBL" id="GEO02527.1"/>
    </source>
</evidence>
<accession>A0A512ASI2</accession>
<dbReference type="OrthoDB" id="882485at2"/>
<organism evidence="1 2">
    <name type="scientific">Adhaeribacter aerolatus</name>
    <dbReference type="NCBI Taxonomy" id="670289"/>
    <lineage>
        <taxon>Bacteria</taxon>
        <taxon>Pseudomonadati</taxon>
        <taxon>Bacteroidota</taxon>
        <taxon>Cytophagia</taxon>
        <taxon>Cytophagales</taxon>
        <taxon>Hymenobacteraceae</taxon>
        <taxon>Adhaeribacter</taxon>
    </lineage>
</organism>
<keyword evidence="2" id="KW-1185">Reference proteome</keyword>
<protein>
    <recommendedName>
        <fullName evidence="3">STAS/SEC14 domain-containing protein</fullName>
    </recommendedName>
</protein>
<reference evidence="1 2" key="1">
    <citation type="submission" date="2019-07" db="EMBL/GenBank/DDBJ databases">
        <title>Whole genome shotgun sequence of Adhaeribacter aerolatus NBRC 106133.</title>
        <authorList>
            <person name="Hosoyama A."/>
            <person name="Uohara A."/>
            <person name="Ohji S."/>
            <person name="Ichikawa N."/>
        </authorList>
    </citation>
    <scope>NUCLEOTIDE SEQUENCE [LARGE SCALE GENOMIC DNA]</scope>
    <source>
        <strain evidence="1 2">NBRC 106133</strain>
    </source>
</reference>
<dbReference type="AlphaFoldDB" id="A0A512ASI2"/>
<comment type="caution">
    <text evidence="1">The sequence shown here is derived from an EMBL/GenBank/DDBJ whole genome shotgun (WGS) entry which is preliminary data.</text>
</comment>
<gene>
    <name evidence="1" type="ORF">AAE02nite_01910</name>
</gene>
<dbReference type="EMBL" id="BJYS01000001">
    <property type="protein sequence ID" value="GEO02527.1"/>
    <property type="molecule type" value="Genomic_DNA"/>
</dbReference>
<dbReference type="RefSeq" id="WP_146894566.1">
    <property type="nucleotide sequence ID" value="NZ_BJYS01000001.1"/>
</dbReference>
<sequence length="135" mass="15672">MKTELLNAMGIVFFSTEYDLRHDWVYNYWKGYQTFDNVVSGAQACLTNLREHHCSRILNDNSQVSGPWDHANTWIKKEWMPQAIGAGLKYFAHVVTPNTLAEMSARDMHRNAVGIFEMRVFGDLRDARTWLSETK</sequence>
<evidence type="ECO:0008006" key="3">
    <source>
        <dbReference type="Google" id="ProtNLM"/>
    </source>
</evidence>
<dbReference type="Proteomes" id="UP000321532">
    <property type="component" value="Unassembled WGS sequence"/>
</dbReference>
<proteinExistence type="predicted"/>